<accession>A0A1F4UJS4</accession>
<reference evidence="3 4" key="1">
    <citation type="journal article" date="2016" name="Nat. Commun.">
        <title>Thousands of microbial genomes shed light on interconnected biogeochemical processes in an aquifer system.</title>
        <authorList>
            <person name="Anantharaman K."/>
            <person name="Brown C.T."/>
            <person name="Hug L.A."/>
            <person name="Sharon I."/>
            <person name="Castelle C.J."/>
            <person name="Probst A.J."/>
            <person name="Thomas B.C."/>
            <person name="Singh A."/>
            <person name="Wilkins M.J."/>
            <person name="Karaoz U."/>
            <person name="Brodie E.L."/>
            <person name="Williams K.H."/>
            <person name="Hubbard S.S."/>
            <person name="Banfield J.F."/>
        </authorList>
    </citation>
    <scope>NUCLEOTIDE SEQUENCE [LARGE SCALE GENOMIC DNA]</scope>
</reference>
<feature type="transmembrane region" description="Helical" evidence="2">
    <location>
        <begin position="52"/>
        <end position="85"/>
    </location>
</feature>
<proteinExistence type="predicted"/>
<gene>
    <name evidence="3" type="ORF">A2V49_01240</name>
</gene>
<organism evidence="3 4">
    <name type="scientific">candidate division WWE3 bacterium RBG_19FT_COMBO_34_6</name>
    <dbReference type="NCBI Taxonomy" id="1802612"/>
    <lineage>
        <taxon>Bacteria</taxon>
        <taxon>Katanobacteria</taxon>
    </lineage>
</organism>
<keyword evidence="2" id="KW-1133">Transmembrane helix</keyword>
<protein>
    <recommendedName>
        <fullName evidence="5">DUF5673 domain-containing protein</fullName>
    </recommendedName>
</protein>
<dbReference type="AlphaFoldDB" id="A0A1F4UJS4"/>
<keyword evidence="2" id="KW-0812">Transmembrane</keyword>
<dbReference type="EMBL" id="MEUV01000045">
    <property type="protein sequence ID" value="OGC45215.1"/>
    <property type="molecule type" value="Genomic_DNA"/>
</dbReference>
<comment type="caution">
    <text evidence="3">The sequence shown here is derived from an EMBL/GenBank/DDBJ whole genome shotgun (WGS) entry which is preliminary data.</text>
</comment>
<keyword evidence="2" id="KW-0472">Membrane</keyword>
<evidence type="ECO:0000256" key="1">
    <source>
        <dbReference type="SAM" id="MobiDB-lite"/>
    </source>
</evidence>
<evidence type="ECO:0000313" key="4">
    <source>
        <dbReference type="Proteomes" id="UP000178615"/>
    </source>
</evidence>
<evidence type="ECO:0000256" key="2">
    <source>
        <dbReference type="SAM" id="Phobius"/>
    </source>
</evidence>
<evidence type="ECO:0000313" key="3">
    <source>
        <dbReference type="EMBL" id="OGC45215.1"/>
    </source>
</evidence>
<evidence type="ECO:0008006" key="5">
    <source>
        <dbReference type="Google" id="ProtNLM"/>
    </source>
</evidence>
<name>A0A1F4UJS4_UNCKA</name>
<dbReference type="Proteomes" id="UP000178615">
    <property type="component" value="Unassembled WGS sequence"/>
</dbReference>
<feature type="region of interest" description="Disordered" evidence="1">
    <location>
        <begin position="1"/>
        <end position="21"/>
    </location>
</feature>
<sequence length="191" mass="21962">MGFTDSRKNKPIEPESKKFDRDDIGPKKILLTWEATPRVVSREIPEKLKKTAIIVGVVVGLLFLAMQEYFLILVVISLFVLSYALSKNPIGEQKYELSTHGLSIAGRMYYWDEMEKFFFTADSNTSILSIDLKEGLARRLFIAFHAKDKPKLVDILNGHIQYLEEAPLTVLDKTYNKILDKFDLEDEKSKK</sequence>